<dbReference type="Proteomes" id="UP001162992">
    <property type="component" value="Chromosome 1"/>
</dbReference>
<dbReference type="EMBL" id="CM055092">
    <property type="protein sequence ID" value="KAJ7569903.1"/>
    <property type="molecule type" value="Genomic_DNA"/>
</dbReference>
<organism evidence="1 2">
    <name type="scientific">Diphasiastrum complanatum</name>
    <name type="common">Issler's clubmoss</name>
    <name type="synonym">Lycopodium complanatum</name>
    <dbReference type="NCBI Taxonomy" id="34168"/>
    <lineage>
        <taxon>Eukaryota</taxon>
        <taxon>Viridiplantae</taxon>
        <taxon>Streptophyta</taxon>
        <taxon>Embryophyta</taxon>
        <taxon>Tracheophyta</taxon>
        <taxon>Lycopodiopsida</taxon>
        <taxon>Lycopodiales</taxon>
        <taxon>Lycopodiaceae</taxon>
        <taxon>Lycopodioideae</taxon>
        <taxon>Diphasiastrum</taxon>
    </lineage>
</organism>
<evidence type="ECO:0000313" key="2">
    <source>
        <dbReference type="Proteomes" id="UP001162992"/>
    </source>
</evidence>
<proteinExistence type="predicted"/>
<evidence type="ECO:0000313" key="1">
    <source>
        <dbReference type="EMBL" id="KAJ7569903.1"/>
    </source>
</evidence>
<accession>A0ACC2EU01</accession>
<keyword evidence="2" id="KW-1185">Reference proteome</keyword>
<gene>
    <name evidence="1" type="ORF">O6H91_01G099400</name>
</gene>
<comment type="caution">
    <text evidence="1">The sequence shown here is derived from an EMBL/GenBank/DDBJ whole genome shotgun (WGS) entry which is preliminary data.</text>
</comment>
<sequence length="473" mass="52015">MSLTGVKITEEVWLTCLTHALSTETEEIMGLLLGDIEYMSNGWVVALVWGAAPQTRSDRRKDRVETNPEQLAAASAEADRISAVIGKTTRVIGWYHSHPHITVLPSHVDVRTQGLYQMLDPGFVGLIFSCFSEDGNKVGRIQALAFQSVDGRRKNASPVPTRIFKQGSSQADLSRSLLDSRIGNVSDAVVSSSAIRVTNSIIDLDNNASESENKSFKNQKQMSELEELFTRKNIERERGEVAGATVSGASGNSGSKFTHSESESSELSAGMQEAMHRSNLDFSSSEYSRKEIPLHVVPSHTLAHLGFPLSSLVKLQEILYAEEQAAFRQAMIQSKREGKIHPLAAVHHSATYQASLCKLLEYCLCPALSALWDRQQQIKVRLALLQEEAEMLQSLSLGKGGPLSAQSPRRGSESSPRTKDLHPSFVKGSASVSPRVFQNKRFSPSTVFLYLNIAITIRTSTCTLATWRIQARS</sequence>
<reference evidence="2" key="1">
    <citation type="journal article" date="2024" name="Proc. Natl. Acad. Sci. U.S.A.">
        <title>Extraordinary preservation of gene collinearity over three hundred million years revealed in homosporous lycophytes.</title>
        <authorList>
            <person name="Li C."/>
            <person name="Wickell D."/>
            <person name="Kuo L.Y."/>
            <person name="Chen X."/>
            <person name="Nie B."/>
            <person name="Liao X."/>
            <person name="Peng D."/>
            <person name="Ji J."/>
            <person name="Jenkins J."/>
            <person name="Williams M."/>
            <person name="Shu S."/>
            <person name="Plott C."/>
            <person name="Barry K."/>
            <person name="Rajasekar S."/>
            <person name="Grimwood J."/>
            <person name="Han X."/>
            <person name="Sun S."/>
            <person name="Hou Z."/>
            <person name="He W."/>
            <person name="Dai G."/>
            <person name="Sun C."/>
            <person name="Schmutz J."/>
            <person name="Leebens-Mack J.H."/>
            <person name="Li F.W."/>
            <person name="Wang L."/>
        </authorList>
    </citation>
    <scope>NUCLEOTIDE SEQUENCE [LARGE SCALE GENOMIC DNA]</scope>
    <source>
        <strain evidence="2">cv. PW_Plant_1</strain>
    </source>
</reference>
<protein>
    <submittedName>
        <fullName evidence="1">Uncharacterized protein</fullName>
    </submittedName>
</protein>
<name>A0ACC2EU01_DIPCM</name>